<dbReference type="HOGENOM" id="CLU_2359269_0_0_1"/>
<evidence type="ECO:0000313" key="1">
    <source>
        <dbReference type="EMBL" id="KIL60875.1"/>
    </source>
</evidence>
<gene>
    <name evidence="1" type="ORF">M378DRAFT_167535</name>
</gene>
<sequence length="96" mass="11148">MTLPATDDQSIDIFPLSLTLRYLTHTAAQNQAILLSRKSQLENRIYTCSKSFERIERCVIHYYFPSMHTHSNYGSSECSFSYPNTFQAEISQYLLL</sequence>
<name>A0A0C2SD00_AMAMK</name>
<organism evidence="1 2">
    <name type="scientific">Amanita muscaria (strain Koide BX008)</name>
    <dbReference type="NCBI Taxonomy" id="946122"/>
    <lineage>
        <taxon>Eukaryota</taxon>
        <taxon>Fungi</taxon>
        <taxon>Dikarya</taxon>
        <taxon>Basidiomycota</taxon>
        <taxon>Agaricomycotina</taxon>
        <taxon>Agaricomycetes</taxon>
        <taxon>Agaricomycetidae</taxon>
        <taxon>Agaricales</taxon>
        <taxon>Pluteineae</taxon>
        <taxon>Amanitaceae</taxon>
        <taxon>Amanita</taxon>
    </lineage>
</organism>
<reference evidence="1 2" key="1">
    <citation type="submission" date="2014-04" db="EMBL/GenBank/DDBJ databases">
        <title>Evolutionary Origins and Diversification of the Mycorrhizal Mutualists.</title>
        <authorList>
            <consortium name="DOE Joint Genome Institute"/>
            <consortium name="Mycorrhizal Genomics Consortium"/>
            <person name="Kohler A."/>
            <person name="Kuo A."/>
            <person name="Nagy L.G."/>
            <person name="Floudas D."/>
            <person name="Copeland A."/>
            <person name="Barry K.W."/>
            <person name="Cichocki N."/>
            <person name="Veneault-Fourrey C."/>
            <person name="LaButti K."/>
            <person name="Lindquist E.A."/>
            <person name="Lipzen A."/>
            <person name="Lundell T."/>
            <person name="Morin E."/>
            <person name="Murat C."/>
            <person name="Riley R."/>
            <person name="Ohm R."/>
            <person name="Sun H."/>
            <person name="Tunlid A."/>
            <person name="Henrissat B."/>
            <person name="Grigoriev I.V."/>
            <person name="Hibbett D.S."/>
            <person name="Martin F."/>
        </authorList>
    </citation>
    <scope>NUCLEOTIDE SEQUENCE [LARGE SCALE GENOMIC DNA]</scope>
    <source>
        <strain evidence="1 2">Koide BX008</strain>
    </source>
</reference>
<keyword evidence="2" id="KW-1185">Reference proteome</keyword>
<dbReference type="InParanoid" id="A0A0C2SD00"/>
<evidence type="ECO:0000313" key="2">
    <source>
        <dbReference type="Proteomes" id="UP000054549"/>
    </source>
</evidence>
<dbReference type="Proteomes" id="UP000054549">
    <property type="component" value="Unassembled WGS sequence"/>
</dbReference>
<proteinExistence type="predicted"/>
<dbReference type="AlphaFoldDB" id="A0A0C2SD00"/>
<accession>A0A0C2SD00</accession>
<dbReference type="EMBL" id="KN818291">
    <property type="protein sequence ID" value="KIL60875.1"/>
    <property type="molecule type" value="Genomic_DNA"/>
</dbReference>
<protein>
    <submittedName>
        <fullName evidence="1">Uncharacterized protein</fullName>
    </submittedName>
</protein>